<evidence type="ECO:0000313" key="4">
    <source>
        <dbReference type="Proteomes" id="UP000013827"/>
    </source>
</evidence>
<feature type="signal peptide" evidence="2">
    <location>
        <begin position="1"/>
        <end position="15"/>
    </location>
</feature>
<evidence type="ECO:0008006" key="5">
    <source>
        <dbReference type="Google" id="ProtNLM"/>
    </source>
</evidence>
<keyword evidence="1" id="KW-0812">Transmembrane</keyword>
<keyword evidence="2" id="KW-0732">Signal</keyword>
<sequence length="313" mass="31826">MHVKLTALFVASVTAVSNTTDHGFEAGFEILTCNSTDCSTECTTRETISTGECLADPQDSDLPLAVSIPQTAASLMLTCDGDTLTVTSYTTWDCSDSGTELPWNLLETCLSVGGILDDLSGDVDLGLPGSMGFLCKTPAATVVTSFTLAGAVEDFNGEPERAAIKAVLAAGAGVSPSAVSLTFSPGSVVVSAKILFKVSAAADAAVIALSDGILADATKLQEALNDQFAEDGIDTDVTVSRLEPPKVESDDDDGGICILCLIALSFGIVVGVLALIALSVLLFLWLTGAACFKKADGGYPTGKPGVAGAGEAA</sequence>
<dbReference type="RefSeq" id="XP_005779844.1">
    <property type="nucleotide sequence ID" value="XM_005779787.1"/>
</dbReference>
<accession>A0A0D3JV80</accession>
<reference evidence="3" key="2">
    <citation type="submission" date="2024-10" db="UniProtKB">
        <authorList>
            <consortium name="EnsemblProtists"/>
        </authorList>
    </citation>
    <scope>IDENTIFICATION</scope>
</reference>
<dbReference type="GeneID" id="17272960"/>
<keyword evidence="4" id="KW-1185">Reference proteome</keyword>
<feature type="chain" id="PRO_5044246991" description="Transmembrane protein" evidence="2">
    <location>
        <begin position="16"/>
        <end position="313"/>
    </location>
</feature>
<dbReference type="PaxDb" id="2903-EOD27415"/>
<keyword evidence="1" id="KW-0472">Membrane</keyword>
<dbReference type="EnsemblProtists" id="EOD27415">
    <property type="protein sequence ID" value="EOD27415"/>
    <property type="gene ID" value="EMIHUDRAFT_235897"/>
</dbReference>
<feature type="transmembrane region" description="Helical" evidence="1">
    <location>
        <begin position="261"/>
        <end position="286"/>
    </location>
</feature>
<proteinExistence type="predicted"/>
<dbReference type="AlphaFoldDB" id="A0A0D3JV80"/>
<organism evidence="3 4">
    <name type="scientific">Emiliania huxleyi (strain CCMP1516)</name>
    <dbReference type="NCBI Taxonomy" id="280463"/>
    <lineage>
        <taxon>Eukaryota</taxon>
        <taxon>Haptista</taxon>
        <taxon>Haptophyta</taxon>
        <taxon>Prymnesiophyceae</taxon>
        <taxon>Isochrysidales</taxon>
        <taxon>Noelaerhabdaceae</taxon>
        <taxon>Emiliania</taxon>
    </lineage>
</organism>
<dbReference type="HOGENOM" id="CLU_889747_0_0_1"/>
<protein>
    <recommendedName>
        <fullName evidence="5">Transmembrane protein</fullName>
    </recommendedName>
</protein>
<evidence type="ECO:0000313" key="3">
    <source>
        <dbReference type="EnsemblProtists" id="EOD27415"/>
    </source>
</evidence>
<reference evidence="4" key="1">
    <citation type="journal article" date="2013" name="Nature">
        <title>Pan genome of the phytoplankton Emiliania underpins its global distribution.</title>
        <authorList>
            <person name="Read B.A."/>
            <person name="Kegel J."/>
            <person name="Klute M.J."/>
            <person name="Kuo A."/>
            <person name="Lefebvre S.C."/>
            <person name="Maumus F."/>
            <person name="Mayer C."/>
            <person name="Miller J."/>
            <person name="Monier A."/>
            <person name="Salamov A."/>
            <person name="Young J."/>
            <person name="Aguilar M."/>
            <person name="Claverie J.M."/>
            <person name="Frickenhaus S."/>
            <person name="Gonzalez K."/>
            <person name="Herman E.K."/>
            <person name="Lin Y.C."/>
            <person name="Napier J."/>
            <person name="Ogata H."/>
            <person name="Sarno A.F."/>
            <person name="Shmutz J."/>
            <person name="Schroeder D."/>
            <person name="de Vargas C."/>
            <person name="Verret F."/>
            <person name="von Dassow P."/>
            <person name="Valentin K."/>
            <person name="Van de Peer Y."/>
            <person name="Wheeler G."/>
            <person name="Dacks J.B."/>
            <person name="Delwiche C.F."/>
            <person name="Dyhrman S.T."/>
            <person name="Glockner G."/>
            <person name="John U."/>
            <person name="Richards T."/>
            <person name="Worden A.Z."/>
            <person name="Zhang X."/>
            <person name="Grigoriev I.V."/>
            <person name="Allen A.E."/>
            <person name="Bidle K."/>
            <person name="Borodovsky M."/>
            <person name="Bowler C."/>
            <person name="Brownlee C."/>
            <person name="Cock J.M."/>
            <person name="Elias M."/>
            <person name="Gladyshev V.N."/>
            <person name="Groth M."/>
            <person name="Guda C."/>
            <person name="Hadaegh A."/>
            <person name="Iglesias-Rodriguez M.D."/>
            <person name="Jenkins J."/>
            <person name="Jones B.M."/>
            <person name="Lawson T."/>
            <person name="Leese F."/>
            <person name="Lindquist E."/>
            <person name="Lobanov A."/>
            <person name="Lomsadze A."/>
            <person name="Malik S.B."/>
            <person name="Marsh M.E."/>
            <person name="Mackinder L."/>
            <person name="Mock T."/>
            <person name="Mueller-Roeber B."/>
            <person name="Pagarete A."/>
            <person name="Parker M."/>
            <person name="Probert I."/>
            <person name="Quesneville H."/>
            <person name="Raines C."/>
            <person name="Rensing S.A."/>
            <person name="Riano-Pachon D.M."/>
            <person name="Richier S."/>
            <person name="Rokitta S."/>
            <person name="Shiraiwa Y."/>
            <person name="Soanes D.M."/>
            <person name="van der Giezen M."/>
            <person name="Wahlund T.M."/>
            <person name="Williams B."/>
            <person name="Wilson W."/>
            <person name="Wolfe G."/>
            <person name="Wurch L.L."/>
        </authorList>
    </citation>
    <scope>NUCLEOTIDE SEQUENCE</scope>
</reference>
<evidence type="ECO:0000256" key="2">
    <source>
        <dbReference type="SAM" id="SignalP"/>
    </source>
</evidence>
<dbReference type="Proteomes" id="UP000013827">
    <property type="component" value="Unassembled WGS sequence"/>
</dbReference>
<evidence type="ECO:0000256" key="1">
    <source>
        <dbReference type="SAM" id="Phobius"/>
    </source>
</evidence>
<dbReference type="KEGG" id="ehx:EMIHUDRAFT_235897"/>
<keyword evidence="1" id="KW-1133">Transmembrane helix</keyword>
<name>A0A0D3JV80_EMIH1</name>